<dbReference type="SUPFAM" id="SSF56300">
    <property type="entry name" value="Metallo-dependent phosphatases"/>
    <property type="match status" value="1"/>
</dbReference>
<evidence type="ECO:0000259" key="2">
    <source>
        <dbReference type="Pfam" id="PF00149"/>
    </source>
</evidence>
<feature type="domain" description="Calcineurin-like phosphoesterase" evidence="2">
    <location>
        <begin position="6"/>
        <end position="204"/>
    </location>
</feature>
<proteinExistence type="predicted"/>
<dbReference type="PIRSF" id="PIRSF033091">
    <property type="entry name" value="Pesterase_YhaO"/>
    <property type="match status" value="1"/>
</dbReference>
<dbReference type="InterPro" id="IPR014576">
    <property type="entry name" value="Pesterase_YhaO"/>
</dbReference>
<dbReference type="PANTHER" id="PTHR30337:SF7">
    <property type="entry name" value="PHOSPHOESTERASE"/>
    <property type="match status" value="1"/>
</dbReference>
<gene>
    <name evidence="3" type="ORF">H7B67_07885</name>
</gene>
<dbReference type="Proteomes" id="UP000535838">
    <property type="component" value="Unassembled WGS sequence"/>
</dbReference>
<evidence type="ECO:0000256" key="1">
    <source>
        <dbReference type="ARBA" id="ARBA00022801"/>
    </source>
</evidence>
<protein>
    <submittedName>
        <fullName evidence="3">DNA repair exonuclease</fullName>
    </submittedName>
</protein>
<comment type="caution">
    <text evidence="3">The sequence shown here is derived from an EMBL/GenBank/DDBJ whole genome shotgun (WGS) entry which is preliminary data.</text>
</comment>
<sequence>MAVPFTFLHAADLHLDSPFRGLARVHKAVRERLKESTFASFEKLALLARREKVDFVVLSGDLYDAADRSLRAQFRMQKLLAELAEDGIRTFIVHGNHDPENGWQAKLDYPEEVVVFGSSRVEHRPVHNRNGELIAHVYGISYPEAAVRDNLASGFEPIPGAPFHLAVLHANVDGDAAHDNYAPCRLAELSEKGFHYWALGHVHHRRVLREFPHVVYPGNIQGRSLKETGPKGAYLVRVSETGDVSLEFRDTADVVWMEKQVSIEGIESEQELKSRLELAMSEAAREAGERPAVLRLRLEGEGVMHDGLQSETIVAEWLESLREWYGSPDERDRWVWLDSLEIRTRPAIIGADPAEGDGFLAELLRQAEAAERDSLQGQRLLDEALAPALRHSKLREWKASLDDERRSLLIGQAAQLAASLLREKE</sequence>
<keyword evidence="3" id="KW-0540">Nuclease</keyword>
<dbReference type="PANTHER" id="PTHR30337">
    <property type="entry name" value="COMPONENT OF ATP-DEPENDENT DSDNA EXONUCLEASE"/>
    <property type="match status" value="1"/>
</dbReference>
<evidence type="ECO:0000313" key="4">
    <source>
        <dbReference type="Proteomes" id="UP000535838"/>
    </source>
</evidence>
<accession>A0A841SVD3</accession>
<keyword evidence="3" id="KW-0269">Exonuclease</keyword>
<keyword evidence="4" id="KW-1185">Reference proteome</keyword>
<dbReference type="AlphaFoldDB" id="A0A841SVD3"/>
<reference evidence="3 4" key="1">
    <citation type="submission" date="2020-08" db="EMBL/GenBank/DDBJ databases">
        <title>Cohnella phylogeny.</title>
        <authorList>
            <person name="Dunlap C."/>
        </authorList>
    </citation>
    <scope>NUCLEOTIDE SEQUENCE [LARGE SCALE GENOMIC DNA]</scope>
    <source>
        <strain evidence="3 4">DSM 25241</strain>
    </source>
</reference>
<dbReference type="GO" id="GO:0004527">
    <property type="term" value="F:exonuclease activity"/>
    <property type="evidence" value="ECO:0007669"/>
    <property type="project" value="UniProtKB-KW"/>
</dbReference>
<dbReference type="Pfam" id="PF00149">
    <property type="entry name" value="Metallophos"/>
    <property type="match status" value="1"/>
</dbReference>
<dbReference type="Gene3D" id="3.60.21.10">
    <property type="match status" value="1"/>
</dbReference>
<evidence type="ECO:0000313" key="3">
    <source>
        <dbReference type="EMBL" id="MBB6634025.1"/>
    </source>
</evidence>
<organism evidence="3 4">
    <name type="scientific">Cohnella thailandensis</name>
    <dbReference type="NCBI Taxonomy" id="557557"/>
    <lineage>
        <taxon>Bacteria</taxon>
        <taxon>Bacillati</taxon>
        <taxon>Bacillota</taxon>
        <taxon>Bacilli</taxon>
        <taxon>Bacillales</taxon>
        <taxon>Paenibacillaceae</taxon>
        <taxon>Cohnella</taxon>
    </lineage>
</organism>
<dbReference type="EMBL" id="JACJVQ010000005">
    <property type="protein sequence ID" value="MBB6634025.1"/>
    <property type="molecule type" value="Genomic_DNA"/>
</dbReference>
<dbReference type="InterPro" id="IPR050535">
    <property type="entry name" value="DNA_Repair-Maintenance_Comp"/>
</dbReference>
<dbReference type="RefSeq" id="WP_185119220.1">
    <property type="nucleotide sequence ID" value="NZ_JACJVQ010000005.1"/>
</dbReference>
<dbReference type="InterPro" id="IPR029052">
    <property type="entry name" value="Metallo-depent_PP-like"/>
</dbReference>
<dbReference type="InterPro" id="IPR041796">
    <property type="entry name" value="Mre11_N"/>
</dbReference>
<dbReference type="CDD" id="cd00840">
    <property type="entry name" value="MPP_Mre11_N"/>
    <property type="match status" value="1"/>
</dbReference>
<keyword evidence="1" id="KW-0378">Hydrolase</keyword>
<name>A0A841SVD3_9BACL</name>
<dbReference type="InterPro" id="IPR004843">
    <property type="entry name" value="Calcineurin-like_PHP"/>
</dbReference>